<keyword evidence="2" id="KW-1185">Reference proteome</keyword>
<protein>
    <submittedName>
        <fullName evidence="1">F1F0 ATP synthase subunit e, mitochondrial</fullName>
    </submittedName>
</protein>
<proteinExistence type="predicted"/>
<comment type="caution">
    <text evidence="1">The sequence shown here is derived from an EMBL/GenBank/DDBJ whole genome shotgun (WGS) entry which is preliminary data.</text>
</comment>
<evidence type="ECO:0000313" key="2">
    <source>
        <dbReference type="Proteomes" id="UP001281147"/>
    </source>
</evidence>
<dbReference type="EMBL" id="JAUTXU010000311">
    <property type="protein sequence ID" value="KAK3686597.1"/>
    <property type="molecule type" value="Genomic_DNA"/>
</dbReference>
<gene>
    <name evidence="1" type="primary">TIM11_2</name>
    <name evidence="1" type="ORF">LTR37_019658</name>
</gene>
<reference evidence="1" key="1">
    <citation type="submission" date="2023-07" db="EMBL/GenBank/DDBJ databases">
        <title>Black Yeasts Isolated from many extreme environments.</title>
        <authorList>
            <person name="Coleine C."/>
            <person name="Stajich J.E."/>
            <person name="Selbmann L."/>
        </authorList>
    </citation>
    <scope>NUCLEOTIDE SEQUENCE</scope>
    <source>
        <strain evidence="1">CCFEE 5714</strain>
    </source>
</reference>
<evidence type="ECO:0000313" key="1">
    <source>
        <dbReference type="EMBL" id="KAK3686597.1"/>
    </source>
</evidence>
<accession>A0ACC3MDT3</accession>
<organism evidence="1 2">
    <name type="scientific">Vermiconidia calcicola</name>
    <dbReference type="NCBI Taxonomy" id="1690605"/>
    <lineage>
        <taxon>Eukaryota</taxon>
        <taxon>Fungi</taxon>
        <taxon>Dikarya</taxon>
        <taxon>Ascomycota</taxon>
        <taxon>Pezizomycotina</taxon>
        <taxon>Dothideomycetes</taxon>
        <taxon>Dothideomycetidae</taxon>
        <taxon>Mycosphaerellales</taxon>
        <taxon>Extremaceae</taxon>
        <taxon>Vermiconidia</taxon>
    </lineage>
</organism>
<sequence length="91" mass="10122">MASTGTGVNVLRWGALVFGIFYGFSHQSTLRSQDQKRAAQHQWDRKEKLIQEAKAAYAQKNASRGSGDDGDSSDPKFDLGKYIEKMEQKGP</sequence>
<name>A0ACC3MDT3_9PEZI</name>
<dbReference type="Proteomes" id="UP001281147">
    <property type="component" value="Unassembled WGS sequence"/>
</dbReference>